<evidence type="ECO:0000256" key="1">
    <source>
        <dbReference type="SAM" id="MobiDB-lite"/>
    </source>
</evidence>
<feature type="transmembrane region" description="Helical" evidence="2">
    <location>
        <begin position="124"/>
        <end position="145"/>
    </location>
</feature>
<feature type="compositionally biased region" description="Gly residues" evidence="1">
    <location>
        <begin position="282"/>
        <end position="291"/>
    </location>
</feature>
<feature type="region of interest" description="Disordered" evidence="1">
    <location>
        <begin position="276"/>
        <end position="334"/>
    </location>
</feature>
<name>A0A7S4SPF8_9DINO</name>
<evidence type="ECO:0000256" key="2">
    <source>
        <dbReference type="SAM" id="Phobius"/>
    </source>
</evidence>
<dbReference type="AlphaFoldDB" id="A0A7S4SPF8"/>
<feature type="transmembrane region" description="Helical" evidence="2">
    <location>
        <begin position="12"/>
        <end position="32"/>
    </location>
</feature>
<proteinExistence type="predicted"/>
<accession>A0A7S4SPF8</accession>
<sequence>MSDNLDRERVEWVFAPVACAALLTAGAIAGVVRGLRHGGRDQCGGIPLPRCRWLTSRWAVRLAAWCALTAGVADLIIASNCFLHGWRDDVPPNLLSLVLATYALLAISPVIAVVGLTWRDMPQVHGAFVLVVKIALLGGLAAGLASEVLCETGEPAREVSTEWRKGCATLGASAGLMLLGLYGVQADFQDVSAPLPMVRRVTEPEDEEPGYIRHRWPSWRGGFAADFDAPTIRRPSDIPQVRRPSLRASDLLQLRPDPGLEAPLLGSEAPGVSAIAPRDGPMVGGMPGQGEPGSSSASQSSGSKMWHDPLPVDTPSTCGSPAVHLEDFGPTERQ</sequence>
<evidence type="ECO:0000313" key="3">
    <source>
        <dbReference type="EMBL" id="CAE4650186.1"/>
    </source>
</evidence>
<dbReference type="EMBL" id="HBNR01073962">
    <property type="protein sequence ID" value="CAE4650186.1"/>
    <property type="molecule type" value="Transcribed_RNA"/>
</dbReference>
<feature type="compositionally biased region" description="Basic and acidic residues" evidence="1">
    <location>
        <begin position="324"/>
        <end position="334"/>
    </location>
</feature>
<protein>
    <submittedName>
        <fullName evidence="3">Uncharacterized protein</fullName>
    </submittedName>
</protein>
<gene>
    <name evidence="3" type="ORF">AMON00008_LOCUS52497</name>
</gene>
<keyword evidence="2" id="KW-0812">Transmembrane</keyword>
<keyword evidence="2" id="KW-1133">Transmembrane helix</keyword>
<keyword evidence="2" id="KW-0472">Membrane</keyword>
<organism evidence="3">
    <name type="scientific">Alexandrium monilatum</name>
    <dbReference type="NCBI Taxonomy" id="311494"/>
    <lineage>
        <taxon>Eukaryota</taxon>
        <taxon>Sar</taxon>
        <taxon>Alveolata</taxon>
        <taxon>Dinophyceae</taxon>
        <taxon>Gonyaulacales</taxon>
        <taxon>Pyrocystaceae</taxon>
        <taxon>Alexandrium</taxon>
    </lineage>
</organism>
<feature type="transmembrane region" description="Helical" evidence="2">
    <location>
        <begin position="62"/>
        <end position="83"/>
    </location>
</feature>
<feature type="compositionally biased region" description="Low complexity" evidence="1">
    <location>
        <begin position="292"/>
        <end position="303"/>
    </location>
</feature>
<feature type="transmembrane region" description="Helical" evidence="2">
    <location>
        <begin position="95"/>
        <end position="118"/>
    </location>
</feature>
<reference evidence="3" key="1">
    <citation type="submission" date="2021-01" db="EMBL/GenBank/DDBJ databases">
        <authorList>
            <person name="Corre E."/>
            <person name="Pelletier E."/>
            <person name="Niang G."/>
            <person name="Scheremetjew M."/>
            <person name="Finn R."/>
            <person name="Kale V."/>
            <person name="Holt S."/>
            <person name="Cochrane G."/>
            <person name="Meng A."/>
            <person name="Brown T."/>
            <person name="Cohen L."/>
        </authorList>
    </citation>
    <scope>NUCLEOTIDE SEQUENCE</scope>
    <source>
        <strain evidence="3">CCMP3105</strain>
    </source>
</reference>